<evidence type="ECO:0000313" key="1">
    <source>
        <dbReference type="EMBL" id="GAA4820384.1"/>
    </source>
</evidence>
<proteinExistence type="predicted"/>
<comment type="caution">
    <text evidence="1">The sequence shown here is derived from an EMBL/GenBank/DDBJ whole genome shotgun (WGS) entry which is preliminary data.</text>
</comment>
<evidence type="ECO:0000313" key="2">
    <source>
        <dbReference type="Proteomes" id="UP001500298"/>
    </source>
</evidence>
<keyword evidence="2" id="KW-1185">Reference proteome</keyword>
<accession>A0ABP9CVL7</accession>
<dbReference type="EMBL" id="BAABJX010000002">
    <property type="protein sequence ID" value="GAA4820384.1"/>
    <property type="molecule type" value="Genomic_DNA"/>
</dbReference>
<reference evidence="2" key="1">
    <citation type="journal article" date="2019" name="Int. J. Syst. Evol. Microbiol.">
        <title>The Global Catalogue of Microorganisms (GCM) 10K type strain sequencing project: providing services to taxonomists for standard genome sequencing and annotation.</title>
        <authorList>
            <consortium name="The Broad Institute Genomics Platform"/>
            <consortium name="The Broad Institute Genome Sequencing Center for Infectious Disease"/>
            <person name="Wu L."/>
            <person name="Ma J."/>
        </authorList>
    </citation>
    <scope>NUCLEOTIDE SEQUENCE [LARGE SCALE GENOMIC DNA]</scope>
    <source>
        <strain evidence="2">JCM 18326</strain>
    </source>
</reference>
<sequence>MDKHQDKDYQQNAEFKAMRDMALEQLKTGKSLIREGGVFVPLLKQFLNSAIEAMIPIRKIQSHF</sequence>
<dbReference type="Proteomes" id="UP001500298">
    <property type="component" value="Unassembled WGS sequence"/>
</dbReference>
<organism evidence="1 2">
    <name type="scientific">Algivirga pacifica</name>
    <dbReference type="NCBI Taxonomy" id="1162670"/>
    <lineage>
        <taxon>Bacteria</taxon>
        <taxon>Pseudomonadati</taxon>
        <taxon>Bacteroidota</taxon>
        <taxon>Cytophagia</taxon>
        <taxon>Cytophagales</taxon>
        <taxon>Flammeovirgaceae</taxon>
        <taxon>Algivirga</taxon>
    </lineage>
</organism>
<gene>
    <name evidence="1" type="ORF">GCM10023331_00970</name>
</gene>
<protein>
    <recommendedName>
        <fullName evidence="3">Transposase</fullName>
    </recommendedName>
</protein>
<evidence type="ECO:0008006" key="3">
    <source>
        <dbReference type="Google" id="ProtNLM"/>
    </source>
</evidence>
<name>A0ABP9CVL7_9BACT</name>